<dbReference type="OrthoDB" id="342669at2"/>
<name>A0A2P2E370_9LEPT</name>
<organism evidence="1 2">
    <name type="scientific">Leptospira ryugenii</name>
    <dbReference type="NCBI Taxonomy" id="1917863"/>
    <lineage>
        <taxon>Bacteria</taxon>
        <taxon>Pseudomonadati</taxon>
        <taxon>Spirochaetota</taxon>
        <taxon>Spirochaetia</taxon>
        <taxon>Leptospirales</taxon>
        <taxon>Leptospiraceae</taxon>
        <taxon>Leptospira</taxon>
    </lineage>
</organism>
<sequence>MRIIFLFIFLLASSLFAYTPGKWSYKDQLIFSKQTKSPQKEIIRNAEGTVVFVTDFIYDDEGRLVEERYSKGEGIKEGRTVYRYRNGLVIGEEVYSSDDTLVERKEFLYKGKFIQKIITKDESGKVLIHYTLTVDKEGSVIAGEGVNADTNDLESFRFSLDPKRPNVQIQTMFSDKKKALGEVVFKYDTKGQLVEREFSQGETKRVHKLKYKQDGLLESYTFHVKQSDQWVLEKTHTLIYEDKFKNKVSKAEN</sequence>
<protein>
    <recommendedName>
        <fullName evidence="3">MORN repeat protein</fullName>
    </recommendedName>
</protein>
<keyword evidence="2" id="KW-1185">Reference proteome</keyword>
<dbReference type="RefSeq" id="WP_108977686.1">
    <property type="nucleotide sequence ID" value="NZ_BFBB01000008.1"/>
</dbReference>
<evidence type="ECO:0000313" key="2">
    <source>
        <dbReference type="Proteomes" id="UP000245133"/>
    </source>
</evidence>
<dbReference type="EMBL" id="BFBB01000008">
    <property type="protein sequence ID" value="GBF51338.1"/>
    <property type="molecule type" value="Genomic_DNA"/>
</dbReference>
<evidence type="ECO:0000313" key="1">
    <source>
        <dbReference type="EMBL" id="GBF51338.1"/>
    </source>
</evidence>
<dbReference type="AlphaFoldDB" id="A0A2P2E370"/>
<reference evidence="1 2" key="1">
    <citation type="submission" date="2018-02" db="EMBL/GenBank/DDBJ databases">
        <title>Novel Leptospira species isolated from soil and water in Japan.</title>
        <authorList>
            <person name="Nakao R."/>
            <person name="Masuzawa T."/>
        </authorList>
    </citation>
    <scope>NUCLEOTIDE SEQUENCE [LARGE SCALE GENOMIC DNA]</scope>
    <source>
        <strain evidence="1 2">YH101</strain>
    </source>
</reference>
<evidence type="ECO:0008006" key="3">
    <source>
        <dbReference type="Google" id="ProtNLM"/>
    </source>
</evidence>
<proteinExistence type="predicted"/>
<dbReference type="Proteomes" id="UP000245133">
    <property type="component" value="Unassembled WGS sequence"/>
</dbReference>
<comment type="caution">
    <text evidence="1">The sequence shown here is derived from an EMBL/GenBank/DDBJ whole genome shotgun (WGS) entry which is preliminary data.</text>
</comment>
<accession>A0A2P2E370</accession>
<gene>
    <name evidence="1" type="ORF">LPTSP4_28700</name>
</gene>